<evidence type="ECO:0000313" key="1">
    <source>
        <dbReference type="EMBL" id="VDL95582.1"/>
    </source>
</evidence>
<protein>
    <submittedName>
        <fullName evidence="1 3">Uncharacterized protein</fullName>
    </submittedName>
</protein>
<dbReference type="WBParaSite" id="SSLN_0000954601-mRNA-1">
    <property type="protein sequence ID" value="SSLN_0000954601-mRNA-1"/>
    <property type="gene ID" value="SSLN_0000954601"/>
</dbReference>
<accession>A0A183SY99</accession>
<evidence type="ECO:0000313" key="3">
    <source>
        <dbReference type="WBParaSite" id="SSLN_0000954601-mRNA-1"/>
    </source>
</evidence>
<sequence length="69" mass="7446">MPDLVGLFDTMDCASPLVTIYGSRPGQLNPFSSPTTDAEYRRSKNNFHVPTNCVEPGFELTASSTPPIG</sequence>
<reference evidence="1 2" key="2">
    <citation type="submission" date="2018-11" db="EMBL/GenBank/DDBJ databases">
        <authorList>
            <consortium name="Pathogen Informatics"/>
        </authorList>
    </citation>
    <scope>NUCLEOTIDE SEQUENCE [LARGE SCALE GENOMIC DNA]</scope>
    <source>
        <strain evidence="1 2">NST_G2</strain>
    </source>
</reference>
<organism evidence="3">
    <name type="scientific">Schistocephalus solidus</name>
    <name type="common">Tapeworm</name>
    <dbReference type="NCBI Taxonomy" id="70667"/>
    <lineage>
        <taxon>Eukaryota</taxon>
        <taxon>Metazoa</taxon>
        <taxon>Spiralia</taxon>
        <taxon>Lophotrochozoa</taxon>
        <taxon>Platyhelminthes</taxon>
        <taxon>Cestoda</taxon>
        <taxon>Eucestoda</taxon>
        <taxon>Diphyllobothriidea</taxon>
        <taxon>Diphyllobothriidae</taxon>
        <taxon>Schistocephalus</taxon>
    </lineage>
</organism>
<proteinExistence type="predicted"/>
<dbReference type="AlphaFoldDB" id="A0A183SY99"/>
<dbReference type="EMBL" id="UYSU01035092">
    <property type="protein sequence ID" value="VDL95582.1"/>
    <property type="molecule type" value="Genomic_DNA"/>
</dbReference>
<dbReference type="Proteomes" id="UP000275846">
    <property type="component" value="Unassembled WGS sequence"/>
</dbReference>
<dbReference type="OrthoDB" id="6302691at2759"/>
<evidence type="ECO:0000313" key="2">
    <source>
        <dbReference type="Proteomes" id="UP000275846"/>
    </source>
</evidence>
<name>A0A183SY99_SCHSO</name>
<gene>
    <name evidence="1" type="ORF">SSLN_LOCUS9197</name>
</gene>
<keyword evidence="2" id="KW-1185">Reference proteome</keyword>
<reference evidence="3" key="1">
    <citation type="submission" date="2016-06" db="UniProtKB">
        <authorList>
            <consortium name="WormBaseParasite"/>
        </authorList>
    </citation>
    <scope>IDENTIFICATION</scope>
</reference>